<dbReference type="Proteomes" id="UP000284824">
    <property type="component" value="Unassembled WGS sequence"/>
</dbReference>
<organism evidence="2 3">
    <name type="scientific">Nonomuraea polychroma</name>
    <dbReference type="NCBI Taxonomy" id="46176"/>
    <lineage>
        <taxon>Bacteria</taxon>
        <taxon>Bacillati</taxon>
        <taxon>Actinomycetota</taxon>
        <taxon>Actinomycetes</taxon>
        <taxon>Streptosporangiales</taxon>
        <taxon>Streptosporangiaceae</taxon>
        <taxon>Nonomuraea</taxon>
    </lineage>
</organism>
<name>A0A438LYG3_9ACTN</name>
<reference evidence="2 3" key="1">
    <citation type="submission" date="2019-01" db="EMBL/GenBank/DDBJ databases">
        <title>Sequencing the genomes of 1000 actinobacteria strains.</title>
        <authorList>
            <person name="Klenk H.-P."/>
        </authorList>
    </citation>
    <scope>NUCLEOTIDE SEQUENCE [LARGE SCALE GENOMIC DNA]</scope>
    <source>
        <strain evidence="2 3">DSM 43925</strain>
    </source>
</reference>
<feature type="region of interest" description="Disordered" evidence="1">
    <location>
        <begin position="72"/>
        <end position="127"/>
    </location>
</feature>
<proteinExistence type="predicted"/>
<dbReference type="RefSeq" id="WP_127931024.1">
    <property type="nucleotide sequence ID" value="NZ_SAUN01000001.1"/>
</dbReference>
<evidence type="ECO:0000256" key="1">
    <source>
        <dbReference type="SAM" id="MobiDB-lite"/>
    </source>
</evidence>
<feature type="compositionally biased region" description="Basic and acidic residues" evidence="1">
    <location>
        <begin position="89"/>
        <end position="109"/>
    </location>
</feature>
<comment type="caution">
    <text evidence="2">The sequence shown here is derived from an EMBL/GenBank/DDBJ whole genome shotgun (WGS) entry which is preliminary data.</text>
</comment>
<keyword evidence="3" id="KW-1185">Reference proteome</keyword>
<evidence type="ECO:0000313" key="2">
    <source>
        <dbReference type="EMBL" id="RVX38387.1"/>
    </source>
</evidence>
<dbReference type="EMBL" id="SAUN01000001">
    <property type="protein sequence ID" value="RVX38387.1"/>
    <property type="molecule type" value="Genomic_DNA"/>
</dbReference>
<feature type="compositionally biased region" description="Polar residues" evidence="1">
    <location>
        <begin position="111"/>
        <end position="121"/>
    </location>
</feature>
<sequence>MAFAKCVRENGVPDFKDPAPGAAIDDEIDFNSPAFKKAAEACKDVMPTPFLRNEADENWSTADKRKYAACMRSNGVPSFPDPDTSGAFKLDDDDRPDTPQFKKAEEACKQHQPQGTPSMIPSKTGDS</sequence>
<evidence type="ECO:0000313" key="3">
    <source>
        <dbReference type="Proteomes" id="UP000284824"/>
    </source>
</evidence>
<accession>A0A438LYG3</accession>
<dbReference type="AlphaFoldDB" id="A0A438LYG3"/>
<dbReference type="OrthoDB" id="7949713at2"/>
<protein>
    <submittedName>
        <fullName evidence="2">Uncharacterized protein</fullName>
    </submittedName>
</protein>
<gene>
    <name evidence="2" type="ORF">EDD27_0691</name>
</gene>